<dbReference type="Proteomes" id="UP000293520">
    <property type="component" value="Unassembled WGS sequence"/>
</dbReference>
<evidence type="ECO:0000313" key="1">
    <source>
        <dbReference type="EMBL" id="TBN43592.1"/>
    </source>
</evidence>
<dbReference type="AlphaFoldDB" id="A0A4Q9GB64"/>
<dbReference type="OrthoDB" id="8449982at2"/>
<sequence length="163" mass="18383">MSEKQDHAAEDAREIWNILQTAKCMARYDKISHEILAELLVSIATGGEVIGGNNRGSDVRSPQFGLIEVKSRILGTDGPYPRVSLKQHNLDKADWFAAVRWHRNYALYDAVMLPKLVARELYEKKRQATGLAHIGWADWSSAVGAKNIRAECEDVMHGLRQNR</sequence>
<organism evidence="1 2">
    <name type="scientific">Paracoccus subflavus</name>
    <dbReference type="NCBI Taxonomy" id="2528244"/>
    <lineage>
        <taxon>Bacteria</taxon>
        <taxon>Pseudomonadati</taxon>
        <taxon>Pseudomonadota</taxon>
        <taxon>Alphaproteobacteria</taxon>
        <taxon>Rhodobacterales</taxon>
        <taxon>Paracoccaceae</taxon>
        <taxon>Paracoccus</taxon>
    </lineage>
</organism>
<reference evidence="1 2" key="1">
    <citation type="submission" date="2019-02" db="EMBL/GenBank/DDBJ databases">
        <title>Paracoccus subflavus sp. nov., isolated from marine sediment of the Pacific Ocean.</title>
        <authorList>
            <person name="Zhang G."/>
        </authorList>
    </citation>
    <scope>NUCLEOTIDE SEQUENCE [LARGE SCALE GENOMIC DNA]</scope>
    <source>
        <strain evidence="1 2">GY0581</strain>
    </source>
</reference>
<protein>
    <submittedName>
        <fullName evidence="1">Uncharacterized protein</fullName>
    </submittedName>
</protein>
<keyword evidence="2" id="KW-1185">Reference proteome</keyword>
<proteinExistence type="predicted"/>
<accession>A0A4Q9GB64</accession>
<name>A0A4Q9GB64_9RHOB</name>
<comment type="caution">
    <text evidence="1">The sequence shown here is derived from an EMBL/GenBank/DDBJ whole genome shotgun (WGS) entry which is preliminary data.</text>
</comment>
<gene>
    <name evidence="1" type="ORF">EYE42_00125</name>
</gene>
<evidence type="ECO:0000313" key="2">
    <source>
        <dbReference type="Proteomes" id="UP000293520"/>
    </source>
</evidence>
<dbReference type="EMBL" id="SISK01000001">
    <property type="protein sequence ID" value="TBN43592.1"/>
    <property type="molecule type" value="Genomic_DNA"/>
</dbReference>